<feature type="non-terminal residue" evidence="4">
    <location>
        <position position="1"/>
    </location>
</feature>
<organism evidence="4 5">
    <name type="scientific">Aureobasidium pullulans</name>
    <name type="common">Black yeast</name>
    <name type="synonym">Pullularia pullulans</name>
    <dbReference type="NCBI Taxonomy" id="5580"/>
    <lineage>
        <taxon>Eukaryota</taxon>
        <taxon>Fungi</taxon>
        <taxon>Dikarya</taxon>
        <taxon>Ascomycota</taxon>
        <taxon>Pezizomycotina</taxon>
        <taxon>Dothideomycetes</taxon>
        <taxon>Dothideomycetidae</taxon>
        <taxon>Dothideales</taxon>
        <taxon>Saccotheciaceae</taxon>
        <taxon>Aureobasidium</taxon>
    </lineage>
</organism>
<comment type="caution">
    <text evidence="4">The sequence shown here is derived from an EMBL/GenBank/DDBJ whole genome shotgun (WGS) entry which is preliminary data.</text>
</comment>
<keyword evidence="1" id="KW-0539">Nucleus</keyword>
<dbReference type="InterPro" id="IPR036864">
    <property type="entry name" value="Zn2-C6_fun-type_DNA-bd_sf"/>
</dbReference>
<dbReference type="Pfam" id="PF00172">
    <property type="entry name" value="Zn_clus"/>
    <property type="match status" value="1"/>
</dbReference>
<feature type="region of interest" description="Disordered" evidence="2">
    <location>
        <begin position="222"/>
        <end position="262"/>
    </location>
</feature>
<gene>
    <name evidence="4" type="ORF">D6D19_03238</name>
</gene>
<dbReference type="Proteomes" id="UP000308802">
    <property type="component" value="Unassembled WGS sequence"/>
</dbReference>
<dbReference type="Gene3D" id="4.10.240.10">
    <property type="entry name" value="Zn(2)-C6 fungal-type DNA-binding domain"/>
    <property type="match status" value="1"/>
</dbReference>
<dbReference type="PROSITE" id="PS50048">
    <property type="entry name" value="ZN2_CY6_FUNGAL_2"/>
    <property type="match status" value="1"/>
</dbReference>
<protein>
    <recommendedName>
        <fullName evidence="3">Zn(2)-C6 fungal-type domain-containing protein</fullName>
    </recommendedName>
</protein>
<dbReference type="CDD" id="cd00067">
    <property type="entry name" value="GAL4"/>
    <property type="match status" value="1"/>
</dbReference>
<evidence type="ECO:0000313" key="4">
    <source>
        <dbReference type="EMBL" id="THW76342.1"/>
    </source>
</evidence>
<name>A0A4S9AAN7_AURPU</name>
<sequence length="642" mass="71840">TSEGCNERRRKACVVGVSSYIGQPPEPLCRSRHLRCDRKRPRCSRCLKDDVDCVSRAELPEQPKKKARLANPSKHQPQFPADQPWFRVKKALVFIDENESTIFGTGQVLDFEEETEDPTQLIGETSDHVSTSNIETAPTGNHDRITDYIQASEEPIEPAGDPHQPQATIRFETLVEAAAECRAERSRSAPTDLATEPIADTAFPTSTSGISPPIFEFALDGGTSSSHTSLHHSRLSERNDALSPHNFRSFGSPRDPSTGRISTISPEAAFSLPTTPILSAHEGRLMQHFIEHLAPSIDVCSQEQIFGRLVPRMAFLSPILLTAIFAVASKHISKTIEMTDPTPECYFQETLDHLIPVLNEPDALVEDYVLAAVVILRVMEEMDISLSGYDQQSHLPAIHALISAQERFATRGGLRQAAWWVGFRQEMVVAFINQRPIVPVLEHCNLDRSFSAADDCTWTNRIIVHCADVINHCFQNGSLDQQTYQALRDYGEAWMAHKPRSFNPIFQSQPSGMGSSFTKTWYAGDTIAKGIQHYHLSKILLVAHDPNIPRLGLQRKAFEHTVDDQLRSHARTLCGIAQGGCKTAAIWVTTCMGISWCGDRFTSRAEQEELLEILRYTDRIHARHTLSTQKHLIQAWDWPIST</sequence>
<evidence type="ECO:0000313" key="5">
    <source>
        <dbReference type="Proteomes" id="UP000308802"/>
    </source>
</evidence>
<dbReference type="SUPFAM" id="SSF57701">
    <property type="entry name" value="Zn2/Cys6 DNA-binding domain"/>
    <property type="match status" value="1"/>
</dbReference>
<dbReference type="AlphaFoldDB" id="A0A4S9AAN7"/>
<evidence type="ECO:0000256" key="1">
    <source>
        <dbReference type="ARBA" id="ARBA00023242"/>
    </source>
</evidence>
<dbReference type="InterPro" id="IPR001138">
    <property type="entry name" value="Zn2Cys6_DnaBD"/>
</dbReference>
<proteinExistence type="predicted"/>
<feature type="domain" description="Zn(2)-C6 fungal-type" evidence="3">
    <location>
        <begin position="29"/>
        <end position="55"/>
    </location>
</feature>
<evidence type="ECO:0000259" key="3">
    <source>
        <dbReference type="PROSITE" id="PS50048"/>
    </source>
</evidence>
<dbReference type="EMBL" id="QZAO01000068">
    <property type="protein sequence ID" value="THW76342.1"/>
    <property type="molecule type" value="Genomic_DNA"/>
</dbReference>
<dbReference type="GO" id="GO:0005634">
    <property type="term" value="C:nucleus"/>
    <property type="evidence" value="ECO:0007669"/>
    <property type="project" value="TreeGrafter"/>
</dbReference>
<reference evidence="4 5" key="1">
    <citation type="submission" date="2018-10" db="EMBL/GenBank/DDBJ databases">
        <title>Fifty Aureobasidium pullulans genomes reveal a recombining polyextremotolerant generalist.</title>
        <authorList>
            <person name="Gostincar C."/>
            <person name="Turk M."/>
            <person name="Zajc J."/>
            <person name="Gunde-Cimerman N."/>
        </authorList>
    </citation>
    <scope>NUCLEOTIDE SEQUENCE [LARGE SCALE GENOMIC DNA]</scope>
    <source>
        <strain evidence="4 5">EXF-10659</strain>
    </source>
</reference>
<dbReference type="PANTHER" id="PTHR37534">
    <property type="entry name" value="TRANSCRIPTIONAL ACTIVATOR PROTEIN UGA3"/>
    <property type="match status" value="1"/>
</dbReference>
<dbReference type="GO" id="GO:0045944">
    <property type="term" value="P:positive regulation of transcription by RNA polymerase II"/>
    <property type="evidence" value="ECO:0007669"/>
    <property type="project" value="TreeGrafter"/>
</dbReference>
<dbReference type="GO" id="GO:0000981">
    <property type="term" value="F:DNA-binding transcription factor activity, RNA polymerase II-specific"/>
    <property type="evidence" value="ECO:0007669"/>
    <property type="project" value="InterPro"/>
</dbReference>
<dbReference type="GO" id="GO:0008270">
    <property type="term" value="F:zinc ion binding"/>
    <property type="evidence" value="ECO:0007669"/>
    <property type="project" value="InterPro"/>
</dbReference>
<accession>A0A4S9AAN7</accession>
<evidence type="ECO:0000256" key="2">
    <source>
        <dbReference type="SAM" id="MobiDB-lite"/>
    </source>
</evidence>
<dbReference type="PANTHER" id="PTHR37534:SF2">
    <property type="entry name" value="N-ACETYLTRANSFERASE DOMAIN-CONTAINING PROTEIN"/>
    <property type="match status" value="1"/>
</dbReference>
<dbReference type="GO" id="GO:0000976">
    <property type="term" value="F:transcription cis-regulatory region binding"/>
    <property type="evidence" value="ECO:0007669"/>
    <property type="project" value="TreeGrafter"/>
</dbReference>